<dbReference type="InterPro" id="IPR032874">
    <property type="entry name" value="DDE_dom"/>
</dbReference>
<organism evidence="2 3">
    <name type="scientific">Fervidobacterium islandicum</name>
    <dbReference type="NCBI Taxonomy" id="2423"/>
    <lineage>
        <taxon>Bacteria</taxon>
        <taxon>Thermotogati</taxon>
        <taxon>Thermotogota</taxon>
        <taxon>Thermotogae</taxon>
        <taxon>Thermotogales</taxon>
        <taxon>Fervidobacteriaceae</taxon>
        <taxon>Fervidobacterium</taxon>
    </lineage>
</organism>
<dbReference type="AlphaFoldDB" id="A0AAJ5I2L4"/>
<evidence type="ECO:0000313" key="2">
    <source>
        <dbReference type="EMBL" id="UOE96787.1"/>
    </source>
</evidence>
<reference evidence="2 3" key="1">
    <citation type="journal article" date="2015" name="Stand. Genomic Sci.">
        <title>Genome sequence of a native-feather degrading extremely thermophilic Eubacterium, Fervidobacterium islandicum AW-1.</title>
        <authorList>
            <person name="Lee Y.J."/>
            <person name="Jeong H."/>
            <person name="Park G.S."/>
            <person name="Kwak Y."/>
            <person name="Lee S.J."/>
            <person name="Lee S.J."/>
            <person name="Park M.K."/>
            <person name="Kim J.Y."/>
            <person name="Kang H.K."/>
            <person name="Shin J.H."/>
            <person name="Lee D.W."/>
        </authorList>
    </citation>
    <scope>NUCLEOTIDE SEQUENCE [LARGE SCALE GENOMIC DNA]</scope>
    <source>
        <strain evidence="2 3">AW-1</strain>
    </source>
</reference>
<gene>
    <name evidence="2" type="ORF">NA23_10465</name>
</gene>
<evidence type="ECO:0000313" key="3">
    <source>
        <dbReference type="Proteomes" id="UP000093740"/>
    </source>
</evidence>
<sequence length="60" mass="7067">MCESKFSLLKDFFRLKRGLKNKKNLARHIRGFCVVKNLWKTHNGNINLILSHLHSFITIS</sequence>
<name>A0AAJ5I2L4_FERIS</name>
<accession>A0AAJ5I2L4</accession>
<evidence type="ECO:0000259" key="1">
    <source>
        <dbReference type="Pfam" id="PF13610"/>
    </source>
</evidence>
<protein>
    <submittedName>
        <fullName evidence="2">Transposase</fullName>
    </submittedName>
</protein>
<dbReference type="RefSeq" id="WP_231882302.1">
    <property type="nucleotide sequence ID" value="NZ_CP014334.2"/>
</dbReference>
<feature type="domain" description="DDE" evidence="1">
    <location>
        <begin position="2"/>
        <end position="42"/>
    </location>
</feature>
<proteinExistence type="predicted"/>
<dbReference type="Proteomes" id="UP000093740">
    <property type="component" value="Chromosome"/>
</dbReference>
<dbReference type="EMBL" id="CP014334">
    <property type="protein sequence ID" value="UOE96787.1"/>
    <property type="molecule type" value="Genomic_DNA"/>
</dbReference>
<keyword evidence="3" id="KW-1185">Reference proteome</keyword>
<dbReference type="KEGG" id="fia:NA23_10465"/>
<dbReference type="Pfam" id="PF13610">
    <property type="entry name" value="DDE_Tnp_IS240"/>
    <property type="match status" value="1"/>
</dbReference>